<dbReference type="Proteomes" id="UP001151532">
    <property type="component" value="Chromosome 3"/>
</dbReference>
<evidence type="ECO:0000256" key="1">
    <source>
        <dbReference type="SAM" id="Coils"/>
    </source>
</evidence>
<dbReference type="PANTHER" id="PTHR47347">
    <property type="entry name" value="GOLGIN CANDIDATE 5"/>
    <property type="match status" value="1"/>
</dbReference>
<dbReference type="OrthoDB" id="1733146at2759"/>
<keyword evidence="4" id="KW-1185">Reference proteome</keyword>
<dbReference type="Pfam" id="PF12325">
    <property type="entry name" value="TMF_TATA_bd"/>
    <property type="match status" value="1"/>
</dbReference>
<reference evidence="3" key="1">
    <citation type="submission" date="2022-11" db="EMBL/GenBank/DDBJ databases">
        <authorList>
            <person name="Hyden B.L."/>
            <person name="Feng K."/>
            <person name="Yates T."/>
            <person name="Jawdy S."/>
            <person name="Smart L.B."/>
            <person name="Muchero W."/>
        </authorList>
    </citation>
    <scope>NUCLEOTIDE SEQUENCE</scope>
    <source>
        <tissue evidence="3">Shoot tip</tissue>
    </source>
</reference>
<protein>
    <submittedName>
        <fullName evidence="3">GOLGIN CANDIDATE 5</fullName>
    </submittedName>
</protein>
<accession>A0A9Q0T9K6</accession>
<comment type="caution">
    <text evidence="3">The sequence shown here is derived from an EMBL/GenBank/DDBJ whole genome shotgun (WGS) entry which is preliminary data.</text>
</comment>
<dbReference type="EMBL" id="JAPFFK010000016">
    <property type="protein sequence ID" value="KAJ6706384.1"/>
    <property type="molecule type" value="Genomic_DNA"/>
</dbReference>
<evidence type="ECO:0000313" key="3">
    <source>
        <dbReference type="EMBL" id="KAJ6706384.1"/>
    </source>
</evidence>
<feature type="domain" description="TATA element modulatory factor 1 TATA binding" evidence="2">
    <location>
        <begin position="9"/>
        <end position="111"/>
    </location>
</feature>
<gene>
    <name evidence="3" type="ORF">OIU79_010930</name>
</gene>
<feature type="coiled-coil region" evidence="1">
    <location>
        <begin position="84"/>
        <end position="111"/>
    </location>
</feature>
<dbReference type="AlphaFoldDB" id="A0A9Q0T9K6"/>
<proteinExistence type="predicted"/>
<reference evidence="3" key="2">
    <citation type="journal article" date="2023" name="Int. J. Mol. Sci.">
        <title>De Novo Assembly and Annotation of 11 Diverse Shrub Willow (Salix) Genomes Reveals Novel Gene Organization in Sex-Linked Regions.</title>
        <authorList>
            <person name="Hyden B."/>
            <person name="Feng K."/>
            <person name="Yates T.B."/>
            <person name="Jawdy S."/>
            <person name="Cereghino C."/>
            <person name="Smart L.B."/>
            <person name="Muchero W."/>
        </authorList>
    </citation>
    <scope>NUCLEOTIDE SEQUENCE</scope>
    <source>
        <tissue evidence="3">Shoot tip</tissue>
    </source>
</reference>
<keyword evidence="1" id="KW-0175">Coiled coil</keyword>
<sequence length="126" mass="14223">MSPYYMKSMTPSAFESALRHKEGELASYMSRLASMESIRDSLAEELVKMTAQCEKLQAESALLPGVRAELDALRRRHSAALELMGERDEELEELRADIVDLKEMYREQVNLLVNKIQILSTSSGNA</sequence>
<evidence type="ECO:0000259" key="2">
    <source>
        <dbReference type="Pfam" id="PF12325"/>
    </source>
</evidence>
<dbReference type="InterPro" id="IPR022091">
    <property type="entry name" value="TMF_TATA-bd"/>
</dbReference>
<evidence type="ECO:0000313" key="4">
    <source>
        <dbReference type="Proteomes" id="UP001151532"/>
    </source>
</evidence>
<organism evidence="3 4">
    <name type="scientific">Salix purpurea</name>
    <name type="common">Purple osier willow</name>
    <dbReference type="NCBI Taxonomy" id="77065"/>
    <lineage>
        <taxon>Eukaryota</taxon>
        <taxon>Viridiplantae</taxon>
        <taxon>Streptophyta</taxon>
        <taxon>Embryophyta</taxon>
        <taxon>Tracheophyta</taxon>
        <taxon>Spermatophyta</taxon>
        <taxon>Magnoliopsida</taxon>
        <taxon>eudicotyledons</taxon>
        <taxon>Gunneridae</taxon>
        <taxon>Pentapetalae</taxon>
        <taxon>rosids</taxon>
        <taxon>fabids</taxon>
        <taxon>Malpighiales</taxon>
        <taxon>Salicaceae</taxon>
        <taxon>Saliceae</taxon>
        <taxon>Salix</taxon>
    </lineage>
</organism>
<dbReference type="PANTHER" id="PTHR47347:SF2">
    <property type="entry name" value="GOLGIN CANDIDATE 5"/>
    <property type="match status" value="1"/>
</dbReference>
<name>A0A9Q0T9K6_SALPP</name>